<dbReference type="Gene3D" id="3.40.50.1820">
    <property type="entry name" value="alpha/beta hydrolase"/>
    <property type="match status" value="1"/>
</dbReference>
<dbReference type="Gene3D" id="2.40.128.320">
    <property type="entry name" value="Protein HRI1, N-terminal domain"/>
    <property type="match status" value="1"/>
</dbReference>
<comment type="similarity">
    <text evidence="3">Belongs to the HRI1 family.</text>
</comment>
<evidence type="ECO:0000256" key="5">
    <source>
        <dbReference type="ARBA" id="ARBA00022490"/>
    </source>
</evidence>
<dbReference type="InterPro" id="IPR038744">
    <property type="entry name" value="Hri1_N"/>
</dbReference>
<dbReference type="InterPro" id="IPR031818">
    <property type="entry name" value="Hri1"/>
</dbReference>
<dbReference type="GO" id="GO:0005634">
    <property type="term" value="C:nucleus"/>
    <property type="evidence" value="ECO:0007669"/>
    <property type="project" value="UniProtKB-SubCell"/>
</dbReference>
<dbReference type="InterPro" id="IPR043047">
    <property type="entry name" value="Hri1_N_sf"/>
</dbReference>
<reference evidence="8" key="1">
    <citation type="submission" date="2017-03" db="EMBL/GenBank/DDBJ databases">
        <authorList>
            <person name="Sharma R."/>
            <person name="Thines M."/>
        </authorList>
    </citation>
    <scope>NUCLEOTIDE SEQUENCE [LARGE SCALE GENOMIC DNA]</scope>
</reference>
<dbReference type="Pfam" id="PF16815">
    <property type="entry name" value="HRI1"/>
    <property type="match status" value="1"/>
</dbReference>
<organism evidence="7 8">
    <name type="scientific">Lasallia pustulata</name>
    <dbReference type="NCBI Taxonomy" id="136370"/>
    <lineage>
        <taxon>Eukaryota</taxon>
        <taxon>Fungi</taxon>
        <taxon>Dikarya</taxon>
        <taxon>Ascomycota</taxon>
        <taxon>Pezizomycotina</taxon>
        <taxon>Lecanoromycetes</taxon>
        <taxon>OSLEUM clade</taxon>
        <taxon>Umbilicariomycetidae</taxon>
        <taxon>Umbilicariales</taxon>
        <taxon>Umbilicariaceae</taxon>
        <taxon>Lasallia</taxon>
    </lineage>
</organism>
<dbReference type="EMBL" id="FWEW01003734">
    <property type="protein sequence ID" value="SLM40560.1"/>
    <property type="molecule type" value="Genomic_DNA"/>
</dbReference>
<keyword evidence="8" id="KW-1185">Reference proteome</keyword>
<evidence type="ECO:0000256" key="6">
    <source>
        <dbReference type="ARBA" id="ARBA00023242"/>
    </source>
</evidence>
<evidence type="ECO:0000256" key="1">
    <source>
        <dbReference type="ARBA" id="ARBA00004123"/>
    </source>
</evidence>
<evidence type="ECO:0000313" key="8">
    <source>
        <dbReference type="Proteomes" id="UP000192927"/>
    </source>
</evidence>
<dbReference type="SUPFAM" id="SSF53474">
    <property type="entry name" value="alpha/beta-Hydrolases"/>
    <property type="match status" value="1"/>
</dbReference>
<protein>
    <recommendedName>
        <fullName evidence="4">Protein HRI1</fullName>
    </recommendedName>
</protein>
<dbReference type="Proteomes" id="UP000192927">
    <property type="component" value="Unassembled WGS sequence"/>
</dbReference>
<dbReference type="CDD" id="cd11692">
    <property type="entry name" value="HRI1_N_like"/>
    <property type="match status" value="1"/>
</dbReference>
<dbReference type="PANTHER" id="PTHR42044">
    <property type="entry name" value="DUF676 DOMAIN-CONTAINING PROTEIN-RELATED"/>
    <property type="match status" value="1"/>
</dbReference>
<dbReference type="AlphaFoldDB" id="A0A1W5DC41"/>
<keyword evidence="6" id="KW-0539">Nucleus</keyword>
<comment type="subcellular location">
    <subcellularLocation>
        <location evidence="2">Cytoplasm</location>
    </subcellularLocation>
    <subcellularLocation>
        <location evidence="1">Nucleus</location>
    </subcellularLocation>
</comment>
<accession>A0A1W5DC41</accession>
<evidence type="ECO:0000256" key="3">
    <source>
        <dbReference type="ARBA" id="ARBA00005229"/>
    </source>
</evidence>
<dbReference type="PANTHER" id="PTHR42044:SF2">
    <property type="entry name" value="DUF676 DOMAIN-CONTAINING PROTEIN"/>
    <property type="match status" value="1"/>
</dbReference>
<dbReference type="InterPro" id="IPR029058">
    <property type="entry name" value="AB_hydrolase_fold"/>
</dbReference>
<evidence type="ECO:0000256" key="2">
    <source>
        <dbReference type="ARBA" id="ARBA00004496"/>
    </source>
</evidence>
<name>A0A1W5DC41_9LECA</name>
<dbReference type="GO" id="GO:0005737">
    <property type="term" value="C:cytoplasm"/>
    <property type="evidence" value="ECO:0007669"/>
    <property type="project" value="UniProtKB-SubCell"/>
</dbReference>
<evidence type="ECO:0000256" key="4">
    <source>
        <dbReference type="ARBA" id="ARBA00017063"/>
    </source>
</evidence>
<proteinExistence type="inferred from homology"/>
<keyword evidence="5" id="KW-0963">Cytoplasm</keyword>
<evidence type="ECO:0000313" key="7">
    <source>
        <dbReference type="EMBL" id="SLM40560.1"/>
    </source>
</evidence>
<sequence>MGTPSISERKYIPGLAEEPTSTLVLTSHKSYFVDVRILKPTEDHEPDLPNEGGPMTRLEWAFAGRSRTEAAKAWPGEQKPAHTVWDHWVDSNSDDPAIDEGDLWPQPNGDVLEQGTTVEPGTGVVTAHVGLQQNVNRLSKTFGRPVTGIHNQSFGLFSDLIECLVQRCWSHNTQDSRMAYGQVKANLIDPSVKKVVLIGHSQGGIIASMVVDRLLADLPIETVSKLEIYTFGSAASHFNNPRLTLKPKSSPPGNDTVFHNPPSENVIPHIEHYCNERDMVPRWGVLYSVEKILTRRYSGKVFVRTGASGHLFNQHYMDPMFPLAHGGKPTTFLNQAVDVDEAKARKREAAAVECLRLARVVSGMVPAAKEESVMSPVAFGNGERMSEGLIEGEEGAADPSISFVEGGVQAAVRAKGKTVAELSRLWRYIDGNTPGAAEGESSGVNGC</sequence>